<reference evidence="3" key="1">
    <citation type="journal article" date="2013" name="Science">
        <title>Comparative analysis of bat genomes provides insight into the evolution of flight and immunity.</title>
        <authorList>
            <person name="Zhang G."/>
            <person name="Cowled C."/>
            <person name="Shi Z."/>
            <person name="Huang Z."/>
            <person name="Bishop-Lilly K.A."/>
            <person name="Fang X."/>
            <person name="Wynne J.W."/>
            <person name="Xiong Z."/>
            <person name="Baker M.L."/>
            <person name="Zhao W."/>
            <person name="Tachedjian M."/>
            <person name="Zhu Y."/>
            <person name="Zhou P."/>
            <person name="Jiang X."/>
            <person name="Ng J."/>
            <person name="Yang L."/>
            <person name="Wu L."/>
            <person name="Xiao J."/>
            <person name="Feng Y."/>
            <person name="Chen Y."/>
            <person name="Sun X."/>
            <person name="Zhang Y."/>
            <person name="Marsh G.A."/>
            <person name="Crameri G."/>
            <person name="Broder C.C."/>
            <person name="Frey K.G."/>
            <person name="Wang L.F."/>
            <person name="Wang J."/>
        </authorList>
    </citation>
    <scope>NUCLEOTIDE SEQUENCE [LARGE SCALE GENOMIC DNA]</scope>
</reference>
<accession>L5LSN7</accession>
<dbReference type="GO" id="GO:0005524">
    <property type="term" value="F:ATP binding"/>
    <property type="evidence" value="ECO:0007669"/>
    <property type="project" value="UniProtKB-KW"/>
</dbReference>
<organism evidence="2 3">
    <name type="scientific">Myotis davidii</name>
    <name type="common">David's myotis</name>
    <dbReference type="NCBI Taxonomy" id="225400"/>
    <lineage>
        <taxon>Eukaryota</taxon>
        <taxon>Metazoa</taxon>
        <taxon>Chordata</taxon>
        <taxon>Craniata</taxon>
        <taxon>Vertebrata</taxon>
        <taxon>Euteleostomi</taxon>
        <taxon>Mammalia</taxon>
        <taxon>Eutheria</taxon>
        <taxon>Laurasiatheria</taxon>
        <taxon>Chiroptera</taxon>
        <taxon>Yangochiroptera</taxon>
        <taxon>Vespertilionidae</taxon>
        <taxon>Myotis</taxon>
    </lineage>
</organism>
<evidence type="ECO:0000313" key="3">
    <source>
        <dbReference type="Proteomes" id="UP000010556"/>
    </source>
</evidence>
<dbReference type="Proteomes" id="UP000010556">
    <property type="component" value="Unassembled WGS sequence"/>
</dbReference>
<dbReference type="EMBL" id="KB108516">
    <property type="protein sequence ID" value="ELK29072.1"/>
    <property type="molecule type" value="Genomic_DNA"/>
</dbReference>
<name>L5LSN7_MYODS</name>
<evidence type="ECO:0000313" key="2">
    <source>
        <dbReference type="EMBL" id="ELK29072.1"/>
    </source>
</evidence>
<protein>
    <submittedName>
        <fullName evidence="2">ATP-binding cassette sub-family F member 2</fullName>
    </submittedName>
</protein>
<proteinExistence type="predicted"/>
<dbReference type="AlphaFoldDB" id="L5LSN7"/>
<gene>
    <name evidence="2" type="ORF">MDA_GLEAN10018008</name>
</gene>
<evidence type="ECO:0000256" key="1">
    <source>
        <dbReference type="SAM" id="MobiDB-lite"/>
    </source>
</evidence>
<keyword evidence="3" id="KW-1185">Reference proteome</keyword>
<keyword evidence="2" id="KW-0067">ATP-binding</keyword>
<keyword evidence="2" id="KW-0547">Nucleotide-binding</keyword>
<feature type="compositionally biased region" description="Basic and acidic residues" evidence="1">
    <location>
        <begin position="12"/>
        <end position="21"/>
    </location>
</feature>
<feature type="region of interest" description="Disordered" evidence="1">
    <location>
        <begin position="1"/>
        <end position="31"/>
    </location>
</feature>
<sequence>MVVGAESLEDEVGWKERHLPSDPEDAPSDQAPLLRVIDVDTERAMLKKKAEQLAHEDAECEELLELYVPPEGPDASKAEKRASRILHALGFTPAMHTRN</sequence>